<evidence type="ECO:0000313" key="2">
    <source>
        <dbReference type="Proteomes" id="UP000591735"/>
    </source>
</evidence>
<evidence type="ECO:0000313" key="1">
    <source>
        <dbReference type="EMBL" id="MBB5320458.1"/>
    </source>
</evidence>
<dbReference type="PIRSF" id="PIRSF029208">
    <property type="entry name" value="Phage_tail_GPU"/>
    <property type="match status" value="1"/>
</dbReference>
<name>A0A840UI36_9GAMM</name>
<dbReference type="Pfam" id="PF06995">
    <property type="entry name" value="Phage_P2_GpU"/>
    <property type="match status" value="1"/>
</dbReference>
<accession>A0A840UI36</accession>
<keyword evidence="2" id="KW-1185">Reference proteome</keyword>
<dbReference type="Proteomes" id="UP000591735">
    <property type="component" value="Unassembled WGS sequence"/>
</dbReference>
<gene>
    <name evidence="1" type="ORF">HNR38_000930</name>
</gene>
<proteinExistence type="predicted"/>
<sequence length="160" mass="17780">MMMTLGMFVFETQSLPYQQLQRATQWRHPSQARVGQRPAYQFTGPGEDTIQLSGTLYPELTGGRMTLDDVRIMADEGKAWPLIEGSGRVYGFWSITSVTETSTVFFSDGTPRKIEFSISLIRVDDSNFQDFRDQAANNQDAAIGLGLYQPRRNGGGGSLA</sequence>
<organism evidence="1 2">
    <name type="scientific">Marinobacter oulmenensis</name>
    <dbReference type="NCBI Taxonomy" id="643747"/>
    <lineage>
        <taxon>Bacteria</taxon>
        <taxon>Pseudomonadati</taxon>
        <taxon>Pseudomonadota</taxon>
        <taxon>Gammaproteobacteria</taxon>
        <taxon>Pseudomonadales</taxon>
        <taxon>Marinobacteraceae</taxon>
        <taxon>Marinobacter</taxon>
    </lineage>
</organism>
<dbReference type="AlphaFoldDB" id="A0A840UI36"/>
<comment type="caution">
    <text evidence="1">The sequence shown here is derived from an EMBL/GenBank/DDBJ whole genome shotgun (WGS) entry which is preliminary data.</text>
</comment>
<protein>
    <submittedName>
        <fullName evidence="1">Uncharacterized protein</fullName>
    </submittedName>
</protein>
<dbReference type="InterPro" id="IPR009734">
    <property type="entry name" value="Myoviridae_GpU"/>
</dbReference>
<reference evidence="1 2" key="1">
    <citation type="submission" date="2020-08" db="EMBL/GenBank/DDBJ databases">
        <title>Genomic Encyclopedia of Type Strains, Phase IV (KMG-IV): sequencing the most valuable type-strain genomes for metagenomic binning, comparative biology and taxonomic classification.</title>
        <authorList>
            <person name="Goeker M."/>
        </authorList>
    </citation>
    <scope>NUCLEOTIDE SEQUENCE [LARGE SCALE GENOMIC DNA]</scope>
    <source>
        <strain evidence="1 2">DSM 22359</strain>
    </source>
</reference>
<dbReference type="RefSeq" id="WP_183700271.1">
    <property type="nucleotide sequence ID" value="NZ_JACHFE010000002.1"/>
</dbReference>
<dbReference type="EMBL" id="JACHFE010000002">
    <property type="protein sequence ID" value="MBB5320458.1"/>
    <property type="molecule type" value="Genomic_DNA"/>
</dbReference>
<dbReference type="InterPro" id="IPR016912">
    <property type="entry name" value="Phage_P2_GpU"/>
</dbReference>